<name>A0ACB8DED2_DERSI</name>
<reference evidence="1" key="1">
    <citation type="submission" date="2020-05" db="EMBL/GenBank/DDBJ databases">
        <title>Large-scale comparative analyses of tick genomes elucidate their genetic diversity and vector capacities.</title>
        <authorList>
            <person name="Jia N."/>
            <person name="Wang J."/>
            <person name="Shi W."/>
            <person name="Du L."/>
            <person name="Sun Y."/>
            <person name="Zhan W."/>
            <person name="Jiang J."/>
            <person name="Wang Q."/>
            <person name="Zhang B."/>
            <person name="Ji P."/>
            <person name="Sakyi L.B."/>
            <person name="Cui X."/>
            <person name="Yuan T."/>
            <person name="Jiang B."/>
            <person name="Yang W."/>
            <person name="Lam T.T.-Y."/>
            <person name="Chang Q."/>
            <person name="Ding S."/>
            <person name="Wang X."/>
            <person name="Zhu J."/>
            <person name="Ruan X."/>
            <person name="Zhao L."/>
            <person name="Wei J."/>
            <person name="Que T."/>
            <person name="Du C."/>
            <person name="Cheng J."/>
            <person name="Dai P."/>
            <person name="Han X."/>
            <person name="Huang E."/>
            <person name="Gao Y."/>
            <person name="Liu J."/>
            <person name="Shao H."/>
            <person name="Ye R."/>
            <person name="Li L."/>
            <person name="Wei W."/>
            <person name="Wang X."/>
            <person name="Wang C."/>
            <person name="Yang T."/>
            <person name="Huo Q."/>
            <person name="Li W."/>
            <person name="Guo W."/>
            <person name="Chen H."/>
            <person name="Zhou L."/>
            <person name="Ni X."/>
            <person name="Tian J."/>
            <person name="Zhou Y."/>
            <person name="Sheng Y."/>
            <person name="Liu T."/>
            <person name="Pan Y."/>
            <person name="Xia L."/>
            <person name="Li J."/>
            <person name="Zhao F."/>
            <person name="Cao W."/>
        </authorList>
    </citation>
    <scope>NUCLEOTIDE SEQUENCE</scope>
    <source>
        <strain evidence="1">Dsil-2018</strain>
    </source>
</reference>
<keyword evidence="2" id="KW-1185">Reference proteome</keyword>
<accession>A0ACB8DED2</accession>
<evidence type="ECO:0000313" key="1">
    <source>
        <dbReference type="EMBL" id="KAH7966462.1"/>
    </source>
</evidence>
<dbReference type="Proteomes" id="UP000821865">
    <property type="component" value="Chromosome 2"/>
</dbReference>
<comment type="caution">
    <text evidence="1">The sequence shown here is derived from an EMBL/GenBank/DDBJ whole genome shotgun (WGS) entry which is preliminary data.</text>
</comment>
<dbReference type="EMBL" id="CM023471">
    <property type="protein sequence ID" value="KAH7966462.1"/>
    <property type="molecule type" value="Genomic_DNA"/>
</dbReference>
<organism evidence="1 2">
    <name type="scientific">Dermacentor silvarum</name>
    <name type="common">Tick</name>
    <dbReference type="NCBI Taxonomy" id="543639"/>
    <lineage>
        <taxon>Eukaryota</taxon>
        <taxon>Metazoa</taxon>
        <taxon>Ecdysozoa</taxon>
        <taxon>Arthropoda</taxon>
        <taxon>Chelicerata</taxon>
        <taxon>Arachnida</taxon>
        <taxon>Acari</taxon>
        <taxon>Parasitiformes</taxon>
        <taxon>Ixodida</taxon>
        <taxon>Ixodoidea</taxon>
        <taxon>Ixodidae</taxon>
        <taxon>Rhipicephalinae</taxon>
        <taxon>Dermacentor</taxon>
    </lineage>
</organism>
<evidence type="ECO:0000313" key="2">
    <source>
        <dbReference type="Proteomes" id="UP000821865"/>
    </source>
</evidence>
<protein>
    <submittedName>
        <fullName evidence="1">Uncharacterized protein</fullName>
    </submittedName>
</protein>
<sequence>MYILYLIYTRIEGWYNPASRVSGSVLLNLINTAVLRAYSDSPKARITASVSFYNAKATGETEDGTTSPKASFTSVVSFWLFSPQAILGLTVSTMAIFPVAEKTTGALELQLMTGVSSTLYVASHFVFDLLVQYLLPFGASLTLYSLLYETELHFTGIGAVTEVEEDPCSVSFFSLSANSAMPDILLLACEGLVLFVLVSLSHSGYHLDLRKAISPGARFLRHEKEDITDEDVKAEKELAERLAATGASQDLEHQGYTLVAHNLHKWFGSFEAVKGINLALRRGECFGLLGVNGAGKSTTFQMLSGLLDLSSGDAYMSDVRLSSSRRQVRILL</sequence>
<gene>
    <name evidence="1" type="ORF">HPB49_016544</name>
</gene>
<proteinExistence type="predicted"/>